<proteinExistence type="predicted"/>
<dbReference type="AlphaFoldDB" id="A0A1H9RJ16"/>
<reference evidence="1 2" key="1">
    <citation type="submission" date="2016-10" db="EMBL/GenBank/DDBJ databases">
        <authorList>
            <person name="de Groot N.N."/>
        </authorList>
    </citation>
    <scope>NUCLEOTIDE SEQUENCE [LARGE SCALE GENOMIC DNA]</scope>
    <source>
        <strain evidence="1 2">CGMCC 1.7727</strain>
    </source>
</reference>
<keyword evidence="2" id="KW-1185">Reference proteome</keyword>
<evidence type="ECO:0000313" key="1">
    <source>
        <dbReference type="EMBL" id="SER72618.1"/>
    </source>
</evidence>
<sequence>PHPLVKQNEKDVNEEAMTFSLLKNLLINNISRNAKRAFKGIRIQLEIPLK</sequence>
<organism evidence="1 2">
    <name type="scientific">Gracilibacillus ureilyticus</name>
    <dbReference type="NCBI Taxonomy" id="531814"/>
    <lineage>
        <taxon>Bacteria</taxon>
        <taxon>Bacillati</taxon>
        <taxon>Bacillota</taxon>
        <taxon>Bacilli</taxon>
        <taxon>Bacillales</taxon>
        <taxon>Bacillaceae</taxon>
        <taxon>Gracilibacillus</taxon>
    </lineage>
</organism>
<dbReference type="Proteomes" id="UP000199687">
    <property type="component" value="Unassembled WGS sequence"/>
</dbReference>
<evidence type="ECO:0000313" key="2">
    <source>
        <dbReference type="Proteomes" id="UP000199687"/>
    </source>
</evidence>
<gene>
    <name evidence="1" type="ORF">SAMN04487944_1091</name>
</gene>
<name>A0A1H9RJ16_9BACI</name>
<accession>A0A1H9RJ16</accession>
<dbReference type="EMBL" id="FOGL01000009">
    <property type="protein sequence ID" value="SER72618.1"/>
    <property type="molecule type" value="Genomic_DNA"/>
</dbReference>
<feature type="non-terminal residue" evidence="1">
    <location>
        <position position="1"/>
    </location>
</feature>
<protein>
    <submittedName>
        <fullName evidence="1">Uncharacterized protein</fullName>
    </submittedName>
</protein>